<keyword evidence="10" id="KW-1185">Reference proteome</keyword>
<comment type="subcellular location">
    <subcellularLocation>
        <location evidence="1">Nucleus</location>
    </subcellularLocation>
</comment>
<dbReference type="GO" id="GO:0000981">
    <property type="term" value="F:DNA-binding transcription factor activity, RNA polymerase II-specific"/>
    <property type="evidence" value="ECO:0007669"/>
    <property type="project" value="TreeGrafter"/>
</dbReference>
<dbReference type="Proteomes" id="UP000245383">
    <property type="component" value="Unassembled WGS sequence"/>
</dbReference>
<evidence type="ECO:0000256" key="4">
    <source>
        <dbReference type="ARBA" id="ARBA00022771"/>
    </source>
</evidence>
<dbReference type="Pfam" id="PF00096">
    <property type="entry name" value="zf-C2H2"/>
    <property type="match status" value="2"/>
</dbReference>
<dbReference type="InterPro" id="IPR036236">
    <property type="entry name" value="Znf_C2H2_sf"/>
</dbReference>
<dbReference type="PROSITE" id="PS00028">
    <property type="entry name" value="ZINC_FINGER_C2H2_1"/>
    <property type="match status" value="2"/>
</dbReference>
<accession>A0A2T9YH75</accession>
<dbReference type="PANTHER" id="PTHR14003">
    <property type="entry name" value="TRANSCRIPTIONAL REPRESSOR PROTEIN YY"/>
    <property type="match status" value="1"/>
</dbReference>
<dbReference type="GO" id="GO:0031519">
    <property type="term" value="C:PcG protein complex"/>
    <property type="evidence" value="ECO:0007669"/>
    <property type="project" value="TreeGrafter"/>
</dbReference>
<dbReference type="Gene3D" id="3.30.160.60">
    <property type="entry name" value="Classic Zinc Finger"/>
    <property type="match status" value="2"/>
</dbReference>
<dbReference type="FunFam" id="3.30.160.60:FF:000446">
    <property type="entry name" value="Zinc finger protein"/>
    <property type="match status" value="1"/>
</dbReference>
<gene>
    <name evidence="9" type="ORF">BB561_004296</name>
</gene>
<keyword evidence="6" id="KW-0539">Nucleus</keyword>
<dbReference type="SMART" id="SM00355">
    <property type="entry name" value="ZnF_C2H2"/>
    <property type="match status" value="2"/>
</dbReference>
<dbReference type="EMBL" id="MBFR01000191">
    <property type="protein sequence ID" value="PVU91634.1"/>
    <property type="molecule type" value="Genomic_DNA"/>
</dbReference>
<feature type="domain" description="C2H2-type" evidence="8">
    <location>
        <begin position="157"/>
        <end position="186"/>
    </location>
</feature>
<dbReference type="STRING" id="133385.A0A2T9YH75"/>
<evidence type="ECO:0000256" key="5">
    <source>
        <dbReference type="ARBA" id="ARBA00022833"/>
    </source>
</evidence>
<evidence type="ECO:0000256" key="2">
    <source>
        <dbReference type="ARBA" id="ARBA00022723"/>
    </source>
</evidence>
<dbReference type="GO" id="GO:0008270">
    <property type="term" value="F:zinc ion binding"/>
    <property type="evidence" value="ECO:0007669"/>
    <property type="project" value="UniProtKB-KW"/>
</dbReference>
<dbReference type="PROSITE" id="PS50157">
    <property type="entry name" value="ZINC_FINGER_C2H2_2"/>
    <property type="match status" value="2"/>
</dbReference>
<dbReference type="SUPFAM" id="SSF57667">
    <property type="entry name" value="beta-beta-alpha zinc fingers"/>
    <property type="match status" value="1"/>
</dbReference>
<evidence type="ECO:0000256" key="7">
    <source>
        <dbReference type="PROSITE-ProRule" id="PRU00042"/>
    </source>
</evidence>
<evidence type="ECO:0000256" key="3">
    <source>
        <dbReference type="ARBA" id="ARBA00022737"/>
    </source>
</evidence>
<evidence type="ECO:0000256" key="1">
    <source>
        <dbReference type="ARBA" id="ARBA00004123"/>
    </source>
</evidence>
<dbReference type="GO" id="GO:0005667">
    <property type="term" value="C:transcription regulator complex"/>
    <property type="evidence" value="ECO:0007669"/>
    <property type="project" value="TreeGrafter"/>
</dbReference>
<dbReference type="InterPro" id="IPR013087">
    <property type="entry name" value="Znf_C2H2_type"/>
</dbReference>
<sequence length="578" mass="66540">MISCNKTELTNGSENDSVSLDLKSILDFENILKDQFNFDLYKPKYFDILQQGNFQSNENNQDCLKDSSLALTKNEITNIGEVVSNNQEIPPIATDELHSNKISCAHEKNESAKPKTITATASEKPVQKYNCQYCDKSFTRPSSLTIHTYTHTGEKPHECTFPGCKKRFSVLSNLRRHLKLHKKKQYIQLHNSPYSSRIVPGISRKVNWDLNSQQFFLNHKQINKNQNPYILPKNINQDMDFANIKSYDYKANSVDFSPFNEPDKYSSVLLDQHNQEYYNQERQDARINKNFLSSSYITNINKVPARMDYSVSEGYLYPTENFGNIGSKLELNRDYFSLEASKNSLDKNRDNISNKLIYNYQQSLNNIFSPNTTYGLNVNSRSEANNVDINLDINSESNPLGLDLLNRNFNIDIQMHQQQSKEQALFLHNSRLYNNNNTQIFNQSPNINYIDILSKDQFGLPSNAQVDSSTKNNVDYRDYANGMQSFNRSQGFEKEYNNPQIIDKLGNFKSIDASFDNQALINNTNSSHTFNSYISSDLNSFSSFTQKNPDQATNSQWANAQKELKNSYYLSKIYSSQL</sequence>
<dbReference type="OrthoDB" id="6077919at2759"/>
<organism evidence="9 10">
    <name type="scientific">Smittium simulii</name>
    <dbReference type="NCBI Taxonomy" id="133385"/>
    <lineage>
        <taxon>Eukaryota</taxon>
        <taxon>Fungi</taxon>
        <taxon>Fungi incertae sedis</taxon>
        <taxon>Zoopagomycota</taxon>
        <taxon>Kickxellomycotina</taxon>
        <taxon>Harpellomycetes</taxon>
        <taxon>Harpellales</taxon>
        <taxon>Legeriomycetaceae</taxon>
        <taxon>Smittium</taxon>
    </lineage>
</organism>
<dbReference type="GO" id="GO:0000785">
    <property type="term" value="C:chromatin"/>
    <property type="evidence" value="ECO:0007669"/>
    <property type="project" value="TreeGrafter"/>
</dbReference>
<evidence type="ECO:0000256" key="6">
    <source>
        <dbReference type="ARBA" id="ARBA00023242"/>
    </source>
</evidence>
<evidence type="ECO:0000313" key="10">
    <source>
        <dbReference type="Proteomes" id="UP000245383"/>
    </source>
</evidence>
<comment type="caution">
    <text evidence="9">The sequence shown here is derived from an EMBL/GenBank/DDBJ whole genome shotgun (WGS) entry which is preliminary data.</text>
</comment>
<dbReference type="FunFam" id="3.30.160.60:FF:000744">
    <property type="entry name" value="zinc finger E-box-binding homeobox 1"/>
    <property type="match status" value="1"/>
</dbReference>
<protein>
    <recommendedName>
        <fullName evidence="8">C2H2-type domain-containing protein</fullName>
    </recommendedName>
</protein>
<reference evidence="9 10" key="1">
    <citation type="journal article" date="2018" name="MBio">
        <title>Comparative Genomics Reveals the Core Gene Toolbox for the Fungus-Insect Symbiosis.</title>
        <authorList>
            <person name="Wang Y."/>
            <person name="Stata M."/>
            <person name="Wang W."/>
            <person name="Stajich J.E."/>
            <person name="White M.M."/>
            <person name="Moncalvo J.M."/>
        </authorList>
    </citation>
    <scope>NUCLEOTIDE SEQUENCE [LARGE SCALE GENOMIC DNA]</scope>
    <source>
        <strain evidence="9 10">SWE-8-4</strain>
    </source>
</reference>
<keyword evidence="5" id="KW-0862">Zinc</keyword>
<proteinExistence type="predicted"/>
<name>A0A2T9YH75_9FUNG</name>
<dbReference type="GO" id="GO:0000978">
    <property type="term" value="F:RNA polymerase II cis-regulatory region sequence-specific DNA binding"/>
    <property type="evidence" value="ECO:0007669"/>
    <property type="project" value="TreeGrafter"/>
</dbReference>
<keyword evidence="3" id="KW-0677">Repeat</keyword>
<dbReference type="PANTHER" id="PTHR14003:SF19">
    <property type="entry name" value="YY2 TRANSCRIPTION FACTOR"/>
    <property type="match status" value="1"/>
</dbReference>
<keyword evidence="4 7" id="KW-0863">Zinc-finger</keyword>
<evidence type="ECO:0000313" key="9">
    <source>
        <dbReference type="EMBL" id="PVU91634.1"/>
    </source>
</evidence>
<dbReference type="AlphaFoldDB" id="A0A2T9YH75"/>
<evidence type="ECO:0000259" key="8">
    <source>
        <dbReference type="PROSITE" id="PS50157"/>
    </source>
</evidence>
<keyword evidence="2" id="KW-0479">Metal-binding</keyword>
<feature type="domain" description="C2H2-type" evidence="8">
    <location>
        <begin position="129"/>
        <end position="156"/>
    </location>
</feature>